<dbReference type="InterPro" id="IPR000073">
    <property type="entry name" value="AB_hydrolase_1"/>
</dbReference>
<comment type="similarity">
    <text evidence="2">Belongs to the AB hydrolase superfamily. Epoxide hydrolase family.</text>
</comment>
<keyword evidence="6" id="KW-1185">Reference proteome</keyword>
<dbReference type="SUPFAM" id="SSF53474">
    <property type="entry name" value="alpha/beta-Hydrolases"/>
    <property type="match status" value="1"/>
</dbReference>
<dbReference type="Gene3D" id="3.40.50.1820">
    <property type="entry name" value="alpha/beta hydrolase"/>
    <property type="match status" value="1"/>
</dbReference>
<evidence type="ECO:0000256" key="3">
    <source>
        <dbReference type="SAM" id="Phobius"/>
    </source>
</evidence>
<feature type="domain" description="AB hydrolase-1" evidence="4">
    <location>
        <begin position="82"/>
        <end position="297"/>
    </location>
</feature>
<name>A0A9Q1H1S2_HOLLE</name>
<feature type="transmembrane region" description="Helical" evidence="3">
    <location>
        <begin position="12"/>
        <end position="40"/>
    </location>
</feature>
<dbReference type="OrthoDB" id="408373at2759"/>
<dbReference type="Proteomes" id="UP001152320">
    <property type="component" value="Chromosome 14"/>
</dbReference>
<sequence>MGHLTRVYNALLYYFMVIFGTGLCLLITFLITLTHPLGVFQRRKRYLQKPACMDDPQLGSHGHVRTGDGKIHYVVSGPRDKPLMLFLHGFPENWYTWRHQIREFQKDYRVIAMDTRGAGESQKFHSVDSYTIDKLSLDVKAVLTELGYSSCVLVGHDWGGMIALHFAGAYPDLVDKLIIMNAADITQLHHVLYTNIKQRLKSWYMFAYQIPWLPELMVGLFVKLGLMEGGYEISEENKNITSEDAAAISYGLCLPGSLAAGINYYRANISTPNPSQIRHAILCPTLLIWGTGDAYLDVCLTQGHDKYIQDFTVSFVEGANHFVNQVKPQEVNKAMREFLQGDGSDQSSNIYIS</sequence>
<dbReference type="InterPro" id="IPR000639">
    <property type="entry name" value="Epox_hydrolase-like"/>
</dbReference>
<keyword evidence="3" id="KW-1133">Transmembrane helix</keyword>
<evidence type="ECO:0000313" key="6">
    <source>
        <dbReference type="Proteomes" id="UP001152320"/>
    </source>
</evidence>
<keyword evidence="1 5" id="KW-0378">Hydrolase</keyword>
<reference evidence="5" key="1">
    <citation type="submission" date="2021-10" db="EMBL/GenBank/DDBJ databases">
        <title>Tropical sea cucumber genome reveals ecological adaptation and Cuvierian tubules defense mechanism.</title>
        <authorList>
            <person name="Chen T."/>
        </authorList>
    </citation>
    <scope>NUCLEOTIDE SEQUENCE</scope>
    <source>
        <strain evidence="5">Nanhai2018</strain>
        <tissue evidence="5">Muscle</tissue>
    </source>
</reference>
<gene>
    <name evidence="5" type="ORF">HOLleu_28143</name>
</gene>
<evidence type="ECO:0000256" key="1">
    <source>
        <dbReference type="ARBA" id="ARBA00022801"/>
    </source>
</evidence>
<dbReference type="GO" id="GO:0004301">
    <property type="term" value="F:epoxide hydrolase activity"/>
    <property type="evidence" value="ECO:0007669"/>
    <property type="project" value="UniProtKB-ARBA"/>
</dbReference>
<comment type="caution">
    <text evidence="5">The sequence shown here is derived from an EMBL/GenBank/DDBJ whole genome shotgun (WGS) entry which is preliminary data.</text>
</comment>
<evidence type="ECO:0000256" key="2">
    <source>
        <dbReference type="ARBA" id="ARBA00038334"/>
    </source>
</evidence>
<keyword evidence="3" id="KW-0472">Membrane</keyword>
<dbReference type="Pfam" id="PF00561">
    <property type="entry name" value="Abhydrolase_1"/>
    <property type="match status" value="1"/>
</dbReference>
<dbReference type="AlphaFoldDB" id="A0A9Q1H1S2"/>
<accession>A0A9Q1H1S2</accession>
<dbReference type="PRINTS" id="PR00111">
    <property type="entry name" value="ABHYDROLASE"/>
</dbReference>
<proteinExistence type="inferred from homology"/>
<protein>
    <submittedName>
        <fullName evidence="5">Epoxide hydrolase 4</fullName>
    </submittedName>
</protein>
<keyword evidence="3" id="KW-0812">Transmembrane</keyword>
<dbReference type="InterPro" id="IPR029058">
    <property type="entry name" value="AB_hydrolase_fold"/>
</dbReference>
<evidence type="ECO:0000259" key="4">
    <source>
        <dbReference type="Pfam" id="PF00561"/>
    </source>
</evidence>
<dbReference type="PRINTS" id="PR00412">
    <property type="entry name" value="EPOXHYDRLASE"/>
</dbReference>
<evidence type="ECO:0000313" key="5">
    <source>
        <dbReference type="EMBL" id="KAJ8028891.1"/>
    </source>
</evidence>
<dbReference type="EMBL" id="JAIZAY010000014">
    <property type="protein sequence ID" value="KAJ8028891.1"/>
    <property type="molecule type" value="Genomic_DNA"/>
</dbReference>
<organism evidence="5 6">
    <name type="scientific">Holothuria leucospilota</name>
    <name type="common">Black long sea cucumber</name>
    <name type="synonym">Mertensiothuria leucospilota</name>
    <dbReference type="NCBI Taxonomy" id="206669"/>
    <lineage>
        <taxon>Eukaryota</taxon>
        <taxon>Metazoa</taxon>
        <taxon>Echinodermata</taxon>
        <taxon>Eleutherozoa</taxon>
        <taxon>Echinozoa</taxon>
        <taxon>Holothuroidea</taxon>
        <taxon>Aspidochirotacea</taxon>
        <taxon>Aspidochirotida</taxon>
        <taxon>Holothuriidae</taxon>
        <taxon>Holothuria</taxon>
    </lineage>
</organism>
<dbReference type="PANTHER" id="PTHR43329">
    <property type="entry name" value="EPOXIDE HYDROLASE"/>
    <property type="match status" value="1"/>
</dbReference>